<keyword evidence="2" id="KW-1185">Reference proteome</keyword>
<dbReference type="OrthoDB" id="79603at2759"/>
<evidence type="ECO:0000313" key="2">
    <source>
        <dbReference type="Proteomes" id="UP000541444"/>
    </source>
</evidence>
<accession>A0A7J7MD50</accession>
<dbReference type="Proteomes" id="UP000541444">
    <property type="component" value="Unassembled WGS sequence"/>
</dbReference>
<dbReference type="EMBL" id="JACGCM010001619">
    <property type="protein sequence ID" value="KAF6152668.1"/>
    <property type="molecule type" value="Genomic_DNA"/>
</dbReference>
<organism evidence="1 2">
    <name type="scientific">Kingdonia uniflora</name>
    <dbReference type="NCBI Taxonomy" id="39325"/>
    <lineage>
        <taxon>Eukaryota</taxon>
        <taxon>Viridiplantae</taxon>
        <taxon>Streptophyta</taxon>
        <taxon>Embryophyta</taxon>
        <taxon>Tracheophyta</taxon>
        <taxon>Spermatophyta</taxon>
        <taxon>Magnoliopsida</taxon>
        <taxon>Ranunculales</taxon>
        <taxon>Circaeasteraceae</taxon>
        <taxon>Kingdonia</taxon>
    </lineage>
</organism>
<evidence type="ECO:0000313" key="1">
    <source>
        <dbReference type="EMBL" id="KAF6152668.1"/>
    </source>
</evidence>
<sequence length="205" mass="22728">MPKLISSNQGALLKGSELVKILVGSRDGDLNKKKIASSGKNSLAERTVPVLTRSIQVITDSIIRAAYIQVLFSAVYHLKSAILPHSSDLLTLSTKALQKGTQKEKMAAIKLFVLEKFLHIVQAISCTLYRHDSLHIVQEIGKTSSQWGMMCPAETLEGHSSSTTKGIMFYIKGNDLSSLGICRFGFWVSSDCNDCYIYIYIYIYL</sequence>
<comment type="caution">
    <text evidence="1">The sequence shown here is derived from an EMBL/GenBank/DDBJ whole genome shotgun (WGS) entry which is preliminary data.</text>
</comment>
<name>A0A7J7MD50_9MAGN</name>
<reference evidence="1 2" key="1">
    <citation type="journal article" date="2020" name="IScience">
        <title>Genome Sequencing of the Endangered Kingdonia uniflora (Circaeasteraceae, Ranunculales) Reveals Potential Mechanisms of Evolutionary Specialization.</title>
        <authorList>
            <person name="Sun Y."/>
            <person name="Deng T."/>
            <person name="Zhang A."/>
            <person name="Moore M.J."/>
            <person name="Landis J.B."/>
            <person name="Lin N."/>
            <person name="Zhang H."/>
            <person name="Zhang X."/>
            <person name="Huang J."/>
            <person name="Zhang X."/>
            <person name="Sun H."/>
            <person name="Wang H."/>
        </authorList>
    </citation>
    <scope>NUCLEOTIDE SEQUENCE [LARGE SCALE GENOMIC DNA]</scope>
    <source>
        <strain evidence="1">TB1705</strain>
        <tissue evidence="1">Leaf</tissue>
    </source>
</reference>
<dbReference type="PANTHER" id="PTHR37743">
    <property type="entry name" value="ARM REPEAT SUPERFAMILY PROTEIN"/>
    <property type="match status" value="1"/>
</dbReference>
<gene>
    <name evidence="1" type="ORF">GIB67_008105</name>
</gene>
<proteinExistence type="predicted"/>
<dbReference type="PANTHER" id="PTHR37743:SF1">
    <property type="entry name" value="ARM REPEAT SUPERFAMILY PROTEIN"/>
    <property type="match status" value="1"/>
</dbReference>
<protein>
    <submittedName>
        <fullName evidence="1">Uncharacterized protein</fullName>
    </submittedName>
</protein>
<dbReference type="AlphaFoldDB" id="A0A7J7MD50"/>